<name>A0A8R1HW69_CAEJA</name>
<dbReference type="AlphaFoldDB" id="A0A8R1HW69"/>
<keyword evidence="2" id="KW-0240">DNA-directed RNA polymerase</keyword>
<dbReference type="HAMAP" id="MF_00320">
    <property type="entry name" value="RNApol_arch_Rpo3"/>
    <property type="match status" value="1"/>
</dbReference>
<comment type="subcellular location">
    <subcellularLocation>
        <location evidence="1">Nucleus</location>
    </subcellularLocation>
</comment>
<dbReference type="Proteomes" id="UP000005237">
    <property type="component" value="Unassembled WGS sequence"/>
</dbReference>
<protein>
    <recommendedName>
        <fullName evidence="6">DNA-directed RNA polymerase II subunit RPB3</fullName>
    </recommendedName>
</protein>
<dbReference type="PANTHER" id="PTHR11800">
    <property type="entry name" value="DNA-DIRECTED RNA POLYMERASE"/>
    <property type="match status" value="1"/>
</dbReference>
<organism evidence="9 10">
    <name type="scientific">Caenorhabditis japonica</name>
    <dbReference type="NCBI Taxonomy" id="281687"/>
    <lineage>
        <taxon>Eukaryota</taxon>
        <taxon>Metazoa</taxon>
        <taxon>Ecdysozoa</taxon>
        <taxon>Nematoda</taxon>
        <taxon>Chromadorea</taxon>
        <taxon>Rhabditida</taxon>
        <taxon>Rhabditina</taxon>
        <taxon>Rhabditomorpha</taxon>
        <taxon>Rhabditoidea</taxon>
        <taxon>Rhabditidae</taxon>
        <taxon>Peloderinae</taxon>
        <taxon>Caenorhabditis</taxon>
    </lineage>
</organism>
<dbReference type="GO" id="GO:0006366">
    <property type="term" value="P:transcription by RNA polymerase II"/>
    <property type="evidence" value="ECO:0007669"/>
    <property type="project" value="TreeGrafter"/>
</dbReference>
<dbReference type="SUPFAM" id="SSF56553">
    <property type="entry name" value="Insert subdomain of RNA polymerase alpha subunit"/>
    <property type="match status" value="1"/>
</dbReference>
<evidence type="ECO:0000256" key="6">
    <source>
        <dbReference type="ARBA" id="ARBA00072506"/>
    </source>
</evidence>
<dbReference type="GO" id="GO:0005665">
    <property type="term" value="C:RNA polymerase II, core complex"/>
    <property type="evidence" value="ECO:0007669"/>
    <property type="project" value="TreeGrafter"/>
</dbReference>
<dbReference type="InterPro" id="IPR011262">
    <property type="entry name" value="DNA-dir_RNA_pol_insert"/>
</dbReference>
<evidence type="ECO:0000313" key="10">
    <source>
        <dbReference type="Proteomes" id="UP000005237"/>
    </source>
</evidence>
<dbReference type="Gene3D" id="3.30.1360.10">
    <property type="entry name" value="RNA polymerase, RBP11-like subunit"/>
    <property type="match status" value="1"/>
</dbReference>
<dbReference type="Gene3D" id="2.170.120.12">
    <property type="entry name" value="DNA-directed RNA polymerase, insert domain"/>
    <property type="match status" value="1"/>
</dbReference>
<proteinExistence type="inferred from homology"/>
<dbReference type="InterPro" id="IPR036603">
    <property type="entry name" value="RBP11-like"/>
</dbReference>
<dbReference type="PANTHER" id="PTHR11800:SF2">
    <property type="entry name" value="DNA-DIRECTED RNA POLYMERASE II SUBUNIT RPB3"/>
    <property type="match status" value="1"/>
</dbReference>
<feature type="region of interest" description="Disordered" evidence="7">
    <location>
        <begin position="207"/>
        <end position="236"/>
    </location>
</feature>
<reference evidence="9" key="2">
    <citation type="submission" date="2022-06" db="UniProtKB">
        <authorList>
            <consortium name="EnsemblMetazoa"/>
        </authorList>
    </citation>
    <scope>IDENTIFICATION</scope>
    <source>
        <strain evidence="9">DF5081</strain>
    </source>
</reference>
<dbReference type="EnsemblMetazoa" id="CJA10381.1">
    <property type="protein sequence ID" value="CJA10381.1"/>
    <property type="gene ID" value="WBGene00129585"/>
</dbReference>
<accession>A0A8R1HW69</accession>
<dbReference type="InterPro" id="IPR011263">
    <property type="entry name" value="DNA-dir_RNA_pol_RpoA/D/Rpb3"/>
</dbReference>
<evidence type="ECO:0000313" key="9">
    <source>
        <dbReference type="EnsemblMetazoa" id="CJA10381.1"/>
    </source>
</evidence>
<evidence type="ECO:0000256" key="1">
    <source>
        <dbReference type="ARBA" id="ARBA00004123"/>
    </source>
</evidence>
<dbReference type="InterPro" id="IPR036643">
    <property type="entry name" value="RNApol_insert_sf"/>
</dbReference>
<dbReference type="InterPro" id="IPR050518">
    <property type="entry name" value="Rpo3/RPB3_RNA_Pol_subunit"/>
</dbReference>
<dbReference type="FunFam" id="2.170.120.12:FF:000002">
    <property type="entry name" value="DNA-directed RNA polymerase II subunit RPB3"/>
    <property type="match status" value="1"/>
</dbReference>
<evidence type="ECO:0000256" key="7">
    <source>
        <dbReference type="SAM" id="MobiDB-lite"/>
    </source>
</evidence>
<reference evidence="10" key="1">
    <citation type="submission" date="2010-08" db="EMBL/GenBank/DDBJ databases">
        <authorList>
            <consortium name="Caenorhabditis japonica Sequencing Consortium"/>
            <person name="Wilson R.K."/>
        </authorList>
    </citation>
    <scope>NUCLEOTIDE SEQUENCE [LARGE SCALE GENOMIC DNA]</scope>
    <source>
        <strain evidence="10">DF5081</strain>
    </source>
</reference>
<dbReference type="CDD" id="cd07031">
    <property type="entry name" value="RNAP_II_RPB3"/>
    <property type="match status" value="1"/>
</dbReference>
<keyword evidence="10" id="KW-1185">Reference proteome</keyword>
<evidence type="ECO:0000256" key="3">
    <source>
        <dbReference type="ARBA" id="ARBA00023163"/>
    </source>
</evidence>
<keyword evidence="3" id="KW-0804">Transcription</keyword>
<dbReference type="Pfam" id="PF01193">
    <property type="entry name" value="RNA_pol_L"/>
    <property type="match status" value="1"/>
</dbReference>
<dbReference type="SMART" id="SM00662">
    <property type="entry name" value="RPOLD"/>
    <property type="match status" value="1"/>
</dbReference>
<evidence type="ECO:0000256" key="5">
    <source>
        <dbReference type="ARBA" id="ARBA00025804"/>
    </source>
</evidence>
<dbReference type="GO" id="GO:0003899">
    <property type="term" value="F:DNA-directed RNA polymerase activity"/>
    <property type="evidence" value="ECO:0007669"/>
    <property type="project" value="InterPro"/>
</dbReference>
<evidence type="ECO:0000259" key="8">
    <source>
        <dbReference type="SMART" id="SM00662"/>
    </source>
</evidence>
<dbReference type="SUPFAM" id="SSF55257">
    <property type="entry name" value="RBP11-like subunits of RNA polymerase"/>
    <property type="match status" value="1"/>
</dbReference>
<dbReference type="OMA" id="FYFEVES"/>
<evidence type="ECO:0000256" key="4">
    <source>
        <dbReference type="ARBA" id="ARBA00023242"/>
    </source>
</evidence>
<comment type="similarity">
    <text evidence="5">Belongs to the archaeal Rpo3/eukaryotic RPB3 RNA polymerase subunit family.</text>
</comment>
<dbReference type="InterPro" id="IPR022842">
    <property type="entry name" value="RNAP_Rpo3/Rpb3/RPAC1"/>
</dbReference>
<dbReference type="GO" id="GO:0046983">
    <property type="term" value="F:protein dimerization activity"/>
    <property type="evidence" value="ECO:0007669"/>
    <property type="project" value="InterPro"/>
</dbReference>
<sequence length="285" mass="32380">MPYANQPSIEVTELSNDVIKFVLWDTDLSVANSLRRVFIAEVPTIAIDWVQIETNTSVLHDEFIAHRMGLVPFISDHHVDKMQFTRDCECAEFCEECSIPYILQMKCKEEATLAVTTEHLVPLSDCDTTIQTVRPACGKALRDRGSARDEFHNREEILIVKLRKGQELNLKCYAKKGFGKEHAKWNPTCGVAFEYDPDNALRHTIYPNPEEWPKSDYSSLPEDSTEKQAPFDPEGKPNKFWYSIEGTGSLPAQKIVTMGIAILKKKLEELNMALATELHAHAQQQ</sequence>
<evidence type="ECO:0000256" key="2">
    <source>
        <dbReference type="ARBA" id="ARBA00022478"/>
    </source>
</evidence>
<keyword evidence="4" id="KW-0539">Nucleus</keyword>
<feature type="domain" description="DNA-directed RNA polymerase RpoA/D/Rpb3-type" evidence="8">
    <location>
        <begin position="18"/>
        <end position="273"/>
    </location>
</feature>
<dbReference type="Pfam" id="PF01000">
    <property type="entry name" value="RNA_pol_A_bac"/>
    <property type="match status" value="1"/>
</dbReference>